<evidence type="ECO:0000256" key="3">
    <source>
        <dbReference type="ARBA" id="ARBA00023163"/>
    </source>
</evidence>
<dbReference type="Proteomes" id="UP000053890">
    <property type="component" value="Unassembled WGS sequence"/>
</dbReference>
<dbReference type="InterPro" id="IPR003150">
    <property type="entry name" value="DNA-bd_RFX"/>
</dbReference>
<dbReference type="GO" id="GO:0006355">
    <property type="term" value="P:regulation of DNA-templated transcription"/>
    <property type="evidence" value="ECO:0007669"/>
    <property type="project" value="InterPro"/>
</dbReference>
<name>A0A194SDR1_RHOGW</name>
<proteinExistence type="predicted"/>
<keyword evidence="3" id="KW-0804">Transcription</keyword>
<dbReference type="GeneID" id="28976265"/>
<evidence type="ECO:0000256" key="2">
    <source>
        <dbReference type="ARBA" id="ARBA00023015"/>
    </source>
</evidence>
<dbReference type="GO" id="GO:0016586">
    <property type="term" value="C:RSC-type complex"/>
    <property type="evidence" value="ECO:0007669"/>
    <property type="project" value="TreeGrafter"/>
</dbReference>
<feature type="compositionally biased region" description="Low complexity" evidence="5">
    <location>
        <begin position="1"/>
        <end position="21"/>
    </location>
</feature>
<dbReference type="PANTHER" id="PTHR22970">
    <property type="entry name" value="AT-RICH INTERACTIVE DOMAIN-CONTAINING PROTEIN 2"/>
    <property type="match status" value="1"/>
</dbReference>
<feature type="region of interest" description="Disordered" evidence="5">
    <location>
        <begin position="787"/>
        <end position="806"/>
    </location>
</feature>
<dbReference type="GO" id="GO:0006325">
    <property type="term" value="P:chromatin organization"/>
    <property type="evidence" value="ECO:0007669"/>
    <property type="project" value="UniProtKB-KW"/>
</dbReference>
<dbReference type="STRING" id="578459.A0A194SDR1"/>
<accession>A0A194SDR1</accession>
<gene>
    <name evidence="7" type="ORF">RHOBADRAFT_51392</name>
</gene>
<feature type="region of interest" description="Disordered" evidence="5">
    <location>
        <begin position="574"/>
        <end position="595"/>
    </location>
</feature>
<dbReference type="PANTHER" id="PTHR22970:SF14">
    <property type="entry name" value="AT-RICH INTERACTIVE DOMAIN-CONTAINING PROTEIN 2"/>
    <property type="match status" value="1"/>
</dbReference>
<evidence type="ECO:0000313" key="7">
    <source>
        <dbReference type="EMBL" id="KPV77551.1"/>
    </source>
</evidence>
<evidence type="ECO:0000256" key="5">
    <source>
        <dbReference type="SAM" id="MobiDB-lite"/>
    </source>
</evidence>
<evidence type="ECO:0000313" key="8">
    <source>
        <dbReference type="Proteomes" id="UP000053890"/>
    </source>
</evidence>
<keyword evidence="2" id="KW-0805">Transcription regulation</keyword>
<dbReference type="EMBL" id="KQ474074">
    <property type="protein sequence ID" value="KPV77551.1"/>
    <property type="molecule type" value="Genomic_DNA"/>
</dbReference>
<evidence type="ECO:0000259" key="6">
    <source>
        <dbReference type="PROSITE" id="PS51526"/>
    </source>
</evidence>
<organism evidence="7 8">
    <name type="scientific">Rhodotorula graminis (strain WP1)</name>
    <dbReference type="NCBI Taxonomy" id="578459"/>
    <lineage>
        <taxon>Eukaryota</taxon>
        <taxon>Fungi</taxon>
        <taxon>Dikarya</taxon>
        <taxon>Basidiomycota</taxon>
        <taxon>Pucciniomycotina</taxon>
        <taxon>Microbotryomycetes</taxon>
        <taxon>Sporidiobolales</taxon>
        <taxon>Sporidiobolaceae</taxon>
        <taxon>Rhodotorula</taxon>
    </lineage>
</organism>
<reference evidence="7 8" key="1">
    <citation type="journal article" date="2015" name="Front. Microbiol.">
        <title>Genome sequence of the plant growth promoting endophytic yeast Rhodotorula graminis WP1.</title>
        <authorList>
            <person name="Firrincieli A."/>
            <person name="Otillar R."/>
            <person name="Salamov A."/>
            <person name="Schmutz J."/>
            <person name="Khan Z."/>
            <person name="Redman R.S."/>
            <person name="Fleck N.D."/>
            <person name="Lindquist E."/>
            <person name="Grigoriev I.V."/>
            <person name="Doty S.L."/>
        </authorList>
    </citation>
    <scope>NUCLEOTIDE SEQUENCE [LARGE SCALE GENOMIC DNA]</scope>
    <source>
        <strain evidence="7 8">WP1</strain>
    </source>
</reference>
<dbReference type="InterPro" id="IPR052406">
    <property type="entry name" value="Chromatin_Remodeling_Comp"/>
</dbReference>
<dbReference type="GO" id="GO:0003677">
    <property type="term" value="F:DNA binding"/>
    <property type="evidence" value="ECO:0007669"/>
    <property type="project" value="InterPro"/>
</dbReference>
<dbReference type="PROSITE" id="PS51526">
    <property type="entry name" value="RFX_DBD"/>
    <property type="match status" value="1"/>
</dbReference>
<feature type="region of interest" description="Disordered" evidence="5">
    <location>
        <begin position="1"/>
        <end position="39"/>
    </location>
</feature>
<dbReference type="OMA" id="DKYKFDS"/>
<evidence type="ECO:0000256" key="1">
    <source>
        <dbReference type="ARBA" id="ARBA00022853"/>
    </source>
</evidence>
<keyword evidence="1" id="KW-0156">Chromatin regulator</keyword>
<dbReference type="OrthoDB" id="338531at2759"/>
<evidence type="ECO:0000256" key="4">
    <source>
        <dbReference type="ARBA" id="ARBA00023242"/>
    </source>
</evidence>
<keyword evidence="4" id="KW-0539">Nucleus</keyword>
<dbReference type="AlphaFoldDB" id="A0A194SDR1"/>
<keyword evidence="8" id="KW-1185">Reference proteome</keyword>
<protein>
    <recommendedName>
        <fullName evidence="6">RFX-type winged-helix domain-containing protein</fullName>
    </recommendedName>
</protein>
<sequence>MSTAAARQAGGSSSQQRAYSQPGVAKPPAPRAQAGQAQGRASARVGARQYWSRVFGGPHFLDPGPSNRLVLSIRSGIAADIDFGLDRLVQVTSVDPDLVRLGEMTGLLDGCLALISDYVERRRADRARGVPAFGALVGDDSRDVLRRRAGEAALILRNLAPESRSREPLLTSRKLKKAICDVLDEGETGALDVDETTEIRLCLLDVLECVAEHIPLALPGHAIAITAEEEADEERAAPKPEPADSPSVRLFPLLVSLTRTKDRALILAGFRCLSALALNDKSDSVFALLTYEAVPPLPKPHPHPIQTAIELLPLADAELNLAILEFVYQHTLLPSNAALLATRPELLGILRLLCAKFHVGSRVEEVEIDLGVVQSEAKTYRDSHGAVKHPRKPSALVAAKGNLVTREELAQLVSLPEPSRALTWMRLVYEVDPQSDVSQVALWQTYQAQWAPHMAPGVSPMMPASDVIKVSQQAIPGVQPMVIEAGAEKRFVIRGLRLKERSELLGRHRCRWAGCTSAHALDSARACYHHIYSAHLATSPPPSSCAWHKCAYASTQTEPALILADLALHTRTHLAPLDPPSSSSTSPSDDPTAPLLDLSHILHHARYHTYAGDATAPGAPSPADAHPVQGVGYFAALSVRNLARIAKLAVDAAAAGGAGAGGAGEGGASGGGGGKGASGSVLVASGNSAIGRLAGEQQSIFEAFAAAAEGWSSTTTKDGDVFARLDKVDFAHALPLAEALVALQPTLNATVMSDVALGRVLSEAVLQVEEVRRALLKLRPVDGQAAAAAVEAGEGEGEGEDVRMDE</sequence>
<dbReference type="RefSeq" id="XP_018273600.1">
    <property type="nucleotide sequence ID" value="XM_018415817.1"/>
</dbReference>
<feature type="domain" description="RFX-type winged-helix" evidence="6">
    <location>
        <begin position="421"/>
        <end position="500"/>
    </location>
</feature>